<sequence>MSKWAFNPTLQPCNLATLQPAVSGEFELVNTRPVKLSFMVHKDRALSKSSGAVQLEMISLGKAALLIEMVENGSMNGNCLTSVLMGPNRVIC</sequence>
<evidence type="ECO:0000313" key="1">
    <source>
        <dbReference type="EMBL" id="SHK08239.1"/>
    </source>
</evidence>
<dbReference type="STRING" id="1470563.SAMN05444000_11868"/>
<accession>A0A1M6PJX2</accession>
<organism evidence="1 2">
    <name type="scientific">Shimia gijangensis</name>
    <dbReference type="NCBI Taxonomy" id="1470563"/>
    <lineage>
        <taxon>Bacteria</taxon>
        <taxon>Pseudomonadati</taxon>
        <taxon>Pseudomonadota</taxon>
        <taxon>Alphaproteobacteria</taxon>
        <taxon>Rhodobacterales</taxon>
        <taxon>Roseobacteraceae</taxon>
    </lineage>
</organism>
<dbReference type="EMBL" id="FQZQ01000018">
    <property type="protein sequence ID" value="SHK08239.1"/>
    <property type="molecule type" value="Genomic_DNA"/>
</dbReference>
<dbReference type="AlphaFoldDB" id="A0A1M6PJX2"/>
<evidence type="ECO:0000313" key="2">
    <source>
        <dbReference type="Proteomes" id="UP000183982"/>
    </source>
</evidence>
<dbReference type="Proteomes" id="UP000183982">
    <property type="component" value="Unassembled WGS sequence"/>
</dbReference>
<protein>
    <submittedName>
        <fullName evidence="1">Uncharacterized protein</fullName>
    </submittedName>
</protein>
<reference evidence="2" key="1">
    <citation type="submission" date="2016-11" db="EMBL/GenBank/DDBJ databases">
        <authorList>
            <person name="Varghese N."/>
            <person name="Submissions S."/>
        </authorList>
    </citation>
    <scope>NUCLEOTIDE SEQUENCE [LARGE SCALE GENOMIC DNA]</scope>
    <source>
        <strain evidence="2">DSM 100564</strain>
    </source>
</reference>
<name>A0A1M6PJX2_9RHOB</name>
<keyword evidence="2" id="KW-1185">Reference proteome</keyword>
<proteinExistence type="predicted"/>
<gene>
    <name evidence="1" type="ORF">SAMN05444000_11868</name>
</gene>